<evidence type="ECO:0000313" key="3">
    <source>
        <dbReference type="EMBL" id="SFH45945.1"/>
    </source>
</evidence>
<dbReference type="Pfam" id="PF04892">
    <property type="entry name" value="VanZ"/>
    <property type="match status" value="1"/>
</dbReference>
<dbReference type="Proteomes" id="UP000323537">
    <property type="component" value="Unassembled WGS sequence"/>
</dbReference>
<evidence type="ECO:0000256" key="1">
    <source>
        <dbReference type="SAM" id="Phobius"/>
    </source>
</evidence>
<evidence type="ECO:0000259" key="2">
    <source>
        <dbReference type="Pfam" id="PF04892"/>
    </source>
</evidence>
<reference evidence="3 4" key="1">
    <citation type="submission" date="2016-10" db="EMBL/GenBank/DDBJ databases">
        <authorList>
            <person name="Varghese N."/>
            <person name="Submissions S."/>
        </authorList>
    </citation>
    <scope>NUCLEOTIDE SEQUENCE [LARGE SCALE GENOMIC DNA]</scope>
    <source>
        <strain evidence="3 4">CGMCC 1.6377</strain>
    </source>
</reference>
<keyword evidence="1" id="KW-1133">Transmembrane helix</keyword>
<gene>
    <name evidence="3" type="ORF">SAMN04488066_104229</name>
</gene>
<sequence length="148" mass="16048">MARIRLPLIPRGVRWAAVALVALVILLYSVVPAPGSSTFRTGPFGLLGFSTWLHLLAYGGLAATLAYTLQDTPRPDWQVLALVFCAVAAYGAGIELLQSTLSARYATYDDVLTNASGAGLAVVGWRIVTRYVRFYRARHVADLQIPVE</sequence>
<keyword evidence="1" id="KW-0472">Membrane</keyword>
<accession>A0A1I3A7P5</accession>
<dbReference type="NCBIfam" id="NF037970">
    <property type="entry name" value="vanZ_1"/>
    <property type="match status" value="1"/>
</dbReference>
<dbReference type="PANTHER" id="PTHR28008">
    <property type="entry name" value="DOMAIN PROTEIN, PUTATIVE (AFU_ORTHOLOGUE AFUA_3G10980)-RELATED"/>
    <property type="match status" value="1"/>
</dbReference>
<dbReference type="OrthoDB" id="214957at2157"/>
<evidence type="ECO:0000313" key="4">
    <source>
        <dbReference type="Proteomes" id="UP000323537"/>
    </source>
</evidence>
<dbReference type="InterPro" id="IPR006976">
    <property type="entry name" value="VanZ-like"/>
</dbReference>
<keyword evidence="4" id="KW-1185">Reference proteome</keyword>
<dbReference type="PANTHER" id="PTHR28008:SF1">
    <property type="entry name" value="DOMAIN PROTEIN, PUTATIVE (AFU_ORTHOLOGUE AFUA_3G10980)-RELATED"/>
    <property type="match status" value="1"/>
</dbReference>
<feature type="transmembrane region" description="Helical" evidence="1">
    <location>
        <begin position="12"/>
        <end position="31"/>
    </location>
</feature>
<keyword evidence="1" id="KW-0812">Transmembrane</keyword>
<feature type="transmembrane region" description="Helical" evidence="1">
    <location>
        <begin position="43"/>
        <end position="67"/>
    </location>
</feature>
<feature type="transmembrane region" description="Helical" evidence="1">
    <location>
        <begin position="111"/>
        <end position="128"/>
    </location>
</feature>
<organism evidence="3 4">
    <name type="scientific">Halorubrum aquaticum</name>
    <dbReference type="NCBI Taxonomy" id="387340"/>
    <lineage>
        <taxon>Archaea</taxon>
        <taxon>Methanobacteriati</taxon>
        <taxon>Methanobacteriota</taxon>
        <taxon>Stenosarchaea group</taxon>
        <taxon>Halobacteria</taxon>
        <taxon>Halobacteriales</taxon>
        <taxon>Haloferacaceae</taxon>
        <taxon>Halorubrum</taxon>
    </lineage>
</organism>
<protein>
    <submittedName>
        <fullName evidence="3">VanZ like family protein</fullName>
    </submittedName>
</protein>
<feature type="domain" description="VanZ-like" evidence="2">
    <location>
        <begin position="53"/>
        <end position="128"/>
    </location>
</feature>
<dbReference type="EMBL" id="FOPZ01000004">
    <property type="protein sequence ID" value="SFH45945.1"/>
    <property type="molecule type" value="Genomic_DNA"/>
</dbReference>
<dbReference type="AlphaFoldDB" id="A0A1I3A7P5"/>
<feature type="transmembrane region" description="Helical" evidence="1">
    <location>
        <begin position="79"/>
        <end position="99"/>
    </location>
</feature>
<proteinExistence type="predicted"/>
<dbReference type="RefSeq" id="WP_149783855.1">
    <property type="nucleotide sequence ID" value="NZ_BAAADP010000001.1"/>
</dbReference>
<name>A0A1I3A7P5_9EURY</name>